<dbReference type="InterPro" id="IPR028082">
    <property type="entry name" value="Peripla_BP_I"/>
</dbReference>
<sequence length="899" mass="99288">MFFSLISRYALFYLTVGLGHILLIQTVWPTQNNSAVQLLGLFPDVQNTSIPSTFSVHSRAMFKTAIILAQQYGLKINGEYIQWQADQTGGDVVNALSDMCQAISNSNIMGVVGPAYSREATDIIAFAERIGIPVISYAATNPDLSDRTSYQGFYRTIPSDNEAAIAIAKLFARYNWTSAIIVYQNDAFGTNGAKVINAALTNSAVMIRKTVIFDVTTRSIRGDLQALLTGSPARVVILWADPINTPLILRNAIDNDVLGPQFTWILSSSIPFATFNQSSYQALVGLLTVEAVTGSIISEPFNQTLLNAACNVWQTYEPETFPGISKIDYYGLFAFDATWLLIQSLQKVCSSDSSNLSTCPSMIGSSYCFNRSLTNSSNLFSAINDIAFLGVTGPIEFNANETDRLTGVYYIAQNSQPSATGIYFTPVLKYTNTDDWSAYTLANVIVWPGNSLAPPTDRPVLEGVTLRIAVTQSIPFTMLSYTVDDFGRNTTTYIGYVPDLIALLQYNMKFVPQLILAPSTKTYDNIIQDVANGVYDMMMSDLTITSGRRQIVSFSSSIFDNSLRIIMRESTDESIDFLAFLKTFSFGLWLTLLGSGLFAAVILCIIERQENEILQNRSLLPLLSMGMWYSLGAFVGYGVDFHVRTAAGRLLTLGLYIISIVFVATYTANLTSYLTIAKTTELISSIDDIKAGKLPFNRIGVRLGTSIEAYYLREISGGVKNYYPLSSRQQQYNALLNGLIDASFMDIGVAEYATNNIYCNLTLVGADFETSAFGIAIPKNWVYAQILDVNILSLREAGSLDDLRTKWFQAKTCPEASNIPTSMGVESLIGLFLTFAIISVLSVILFLYKKRFMLKDYIMSMFRNNSSFTQQNTSVRQNSVKSLEDSPSCQVHSDIQLQL</sequence>
<dbReference type="EMBL" id="CAJNOR010000834">
    <property type="protein sequence ID" value="CAF1017732.1"/>
    <property type="molecule type" value="Genomic_DNA"/>
</dbReference>
<evidence type="ECO:0000256" key="14">
    <source>
        <dbReference type="SAM" id="Phobius"/>
    </source>
</evidence>
<dbReference type="Gene3D" id="3.40.190.10">
    <property type="entry name" value="Periplasmic binding protein-like II"/>
    <property type="match status" value="2"/>
</dbReference>
<dbReference type="InterPro" id="IPR001320">
    <property type="entry name" value="Iontro_rcpt_C"/>
</dbReference>
<dbReference type="GO" id="GO:0004930">
    <property type="term" value="F:G protein-coupled receptor activity"/>
    <property type="evidence" value="ECO:0007669"/>
    <property type="project" value="InterPro"/>
</dbReference>
<dbReference type="SUPFAM" id="SSF53850">
    <property type="entry name" value="Periplasmic binding protein-like II"/>
    <property type="match status" value="1"/>
</dbReference>
<dbReference type="InterPro" id="IPR001828">
    <property type="entry name" value="ANF_lig-bd_rcpt"/>
</dbReference>
<dbReference type="InterPro" id="IPR015683">
    <property type="entry name" value="Ionotropic_Glu_rcpt"/>
</dbReference>
<feature type="domain" description="Ionotropic glutamate receptor C-terminal" evidence="15">
    <location>
        <begin position="467"/>
        <end position="810"/>
    </location>
</feature>
<evidence type="ECO:0000256" key="3">
    <source>
        <dbReference type="ARBA" id="ARBA00022692"/>
    </source>
</evidence>
<keyword evidence="4 14" id="KW-1133">Transmembrane helix</keyword>
<name>A0A814I6K7_ADIRI</name>
<dbReference type="Proteomes" id="UP000663828">
    <property type="component" value="Unassembled WGS sequence"/>
</dbReference>
<feature type="transmembrane region" description="Helical" evidence="14">
    <location>
        <begin position="828"/>
        <end position="848"/>
    </location>
</feature>
<evidence type="ECO:0000313" key="16">
    <source>
        <dbReference type="EMBL" id="CAF1017732.1"/>
    </source>
</evidence>
<keyword evidence="11" id="KW-1071">Ligand-gated ion channel</keyword>
<dbReference type="GO" id="GO:0045211">
    <property type="term" value="C:postsynaptic membrane"/>
    <property type="evidence" value="ECO:0007669"/>
    <property type="project" value="UniProtKB-SubCell"/>
</dbReference>
<feature type="transmembrane region" description="Helical" evidence="14">
    <location>
        <begin position="618"/>
        <end position="638"/>
    </location>
</feature>
<evidence type="ECO:0000256" key="6">
    <source>
        <dbReference type="ARBA" id="ARBA00023065"/>
    </source>
</evidence>
<keyword evidence="5" id="KW-0770">Synapse</keyword>
<comment type="caution">
    <text evidence="16">The sequence shown here is derived from an EMBL/GenBank/DDBJ whole genome shotgun (WGS) entry which is preliminary data.</text>
</comment>
<evidence type="ECO:0000256" key="12">
    <source>
        <dbReference type="ARBA" id="ARBA00023303"/>
    </source>
</evidence>
<dbReference type="Pfam" id="PF00060">
    <property type="entry name" value="Lig_chan"/>
    <property type="match status" value="1"/>
</dbReference>
<dbReference type="InterPro" id="IPR000337">
    <property type="entry name" value="GPCR_3"/>
</dbReference>
<dbReference type="Gene3D" id="3.40.50.2300">
    <property type="match status" value="3"/>
</dbReference>
<evidence type="ECO:0000256" key="11">
    <source>
        <dbReference type="ARBA" id="ARBA00023286"/>
    </source>
</evidence>
<evidence type="ECO:0000256" key="10">
    <source>
        <dbReference type="ARBA" id="ARBA00023257"/>
    </source>
</evidence>
<dbReference type="AlphaFoldDB" id="A0A814I6K7"/>
<keyword evidence="10" id="KW-0628">Postsynaptic cell membrane</keyword>
<evidence type="ECO:0000256" key="7">
    <source>
        <dbReference type="ARBA" id="ARBA00023136"/>
    </source>
</evidence>
<evidence type="ECO:0000256" key="13">
    <source>
        <dbReference type="ARBA" id="ARBA00034100"/>
    </source>
</evidence>
<evidence type="ECO:0000256" key="4">
    <source>
        <dbReference type="ARBA" id="ARBA00022989"/>
    </source>
</evidence>
<gene>
    <name evidence="16" type="ORF">XAT740_LOCUS14066</name>
</gene>
<keyword evidence="2" id="KW-0813">Transport</keyword>
<comment type="subcellular location">
    <subcellularLocation>
        <location evidence="1">Membrane</location>
        <topology evidence="1">Multi-pass membrane protein</topology>
    </subcellularLocation>
    <subcellularLocation>
        <location evidence="13">Postsynaptic cell membrane</location>
    </subcellularLocation>
</comment>
<protein>
    <recommendedName>
        <fullName evidence="15">Ionotropic glutamate receptor C-terminal domain-containing protein</fullName>
    </recommendedName>
</protein>
<dbReference type="PRINTS" id="PR00248">
    <property type="entry name" value="GPCRMGR"/>
</dbReference>
<keyword evidence="17" id="KW-1185">Reference proteome</keyword>
<feature type="transmembrane region" description="Helical" evidence="14">
    <location>
        <begin position="586"/>
        <end position="606"/>
    </location>
</feature>
<keyword evidence="7 14" id="KW-0472">Membrane</keyword>
<keyword evidence="9" id="KW-0325">Glycoprotein</keyword>
<keyword evidence="8" id="KW-0675">Receptor</keyword>
<evidence type="ECO:0000256" key="9">
    <source>
        <dbReference type="ARBA" id="ARBA00023180"/>
    </source>
</evidence>
<reference evidence="16" key="1">
    <citation type="submission" date="2021-02" db="EMBL/GenBank/DDBJ databases">
        <authorList>
            <person name="Nowell W R."/>
        </authorList>
    </citation>
    <scope>NUCLEOTIDE SEQUENCE</scope>
</reference>
<evidence type="ECO:0000256" key="5">
    <source>
        <dbReference type="ARBA" id="ARBA00023018"/>
    </source>
</evidence>
<dbReference type="Pfam" id="PF10613">
    <property type="entry name" value="Lig_chan-Glu_bd"/>
    <property type="match status" value="1"/>
</dbReference>
<dbReference type="SMART" id="SM00079">
    <property type="entry name" value="PBPe"/>
    <property type="match status" value="1"/>
</dbReference>
<evidence type="ECO:0000259" key="15">
    <source>
        <dbReference type="SMART" id="SM00079"/>
    </source>
</evidence>
<evidence type="ECO:0000256" key="2">
    <source>
        <dbReference type="ARBA" id="ARBA00022448"/>
    </source>
</evidence>
<dbReference type="Pfam" id="PF01094">
    <property type="entry name" value="ANF_receptor"/>
    <property type="match status" value="1"/>
</dbReference>
<keyword evidence="12" id="KW-0407">Ion channel</keyword>
<feature type="transmembrane region" description="Helical" evidence="14">
    <location>
        <begin position="650"/>
        <end position="668"/>
    </location>
</feature>
<keyword evidence="3 14" id="KW-0812">Transmembrane</keyword>
<dbReference type="PANTHER" id="PTHR18966">
    <property type="entry name" value="IONOTROPIC GLUTAMATE RECEPTOR"/>
    <property type="match status" value="1"/>
</dbReference>
<dbReference type="GO" id="GO:0015276">
    <property type="term" value="F:ligand-gated monoatomic ion channel activity"/>
    <property type="evidence" value="ECO:0007669"/>
    <property type="project" value="InterPro"/>
</dbReference>
<evidence type="ECO:0000256" key="8">
    <source>
        <dbReference type="ARBA" id="ARBA00023170"/>
    </source>
</evidence>
<accession>A0A814I6K7</accession>
<organism evidence="16 17">
    <name type="scientific">Adineta ricciae</name>
    <name type="common">Rotifer</name>
    <dbReference type="NCBI Taxonomy" id="249248"/>
    <lineage>
        <taxon>Eukaryota</taxon>
        <taxon>Metazoa</taxon>
        <taxon>Spiralia</taxon>
        <taxon>Gnathifera</taxon>
        <taxon>Rotifera</taxon>
        <taxon>Eurotatoria</taxon>
        <taxon>Bdelloidea</taxon>
        <taxon>Adinetida</taxon>
        <taxon>Adinetidae</taxon>
        <taxon>Adineta</taxon>
    </lineage>
</organism>
<evidence type="ECO:0000256" key="1">
    <source>
        <dbReference type="ARBA" id="ARBA00004141"/>
    </source>
</evidence>
<keyword evidence="6" id="KW-0406">Ion transport</keyword>
<dbReference type="InterPro" id="IPR019594">
    <property type="entry name" value="Glu/Gly-bd"/>
</dbReference>
<evidence type="ECO:0000313" key="17">
    <source>
        <dbReference type="Proteomes" id="UP000663828"/>
    </source>
</evidence>
<proteinExistence type="predicted"/>
<dbReference type="SUPFAM" id="SSF81324">
    <property type="entry name" value="Voltage-gated potassium channels"/>
    <property type="match status" value="1"/>
</dbReference>
<dbReference type="SUPFAM" id="SSF53822">
    <property type="entry name" value="Periplasmic binding protein-like I"/>
    <property type="match status" value="1"/>
</dbReference>